<dbReference type="GO" id="GO:0016787">
    <property type="term" value="F:hydrolase activity"/>
    <property type="evidence" value="ECO:0007669"/>
    <property type="project" value="UniProtKB-KW"/>
</dbReference>
<comment type="similarity">
    <text evidence="2 9">Belongs to the NDK family.</text>
</comment>
<dbReference type="InterPro" id="IPR034907">
    <property type="entry name" value="NDK-like_dom"/>
</dbReference>
<dbReference type="Gene3D" id="3.30.70.141">
    <property type="entry name" value="Nucleoside diphosphate kinase-like domain"/>
    <property type="match status" value="1"/>
</dbReference>
<dbReference type="InterPro" id="IPR023005">
    <property type="entry name" value="Nucleoside_diP_kinase_AS"/>
</dbReference>
<dbReference type="Pfam" id="PF00334">
    <property type="entry name" value="NDK"/>
    <property type="match status" value="1"/>
</dbReference>
<evidence type="ECO:0000256" key="6">
    <source>
        <dbReference type="ARBA" id="ARBA00023273"/>
    </source>
</evidence>
<keyword evidence="5" id="KW-0546">Nucleotide metabolism</keyword>
<evidence type="ECO:0000256" key="1">
    <source>
        <dbReference type="ARBA" id="ARBA00004138"/>
    </source>
</evidence>
<name>A0AAV2SQQ0_MEGNR</name>
<dbReference type="PROSITE" id="PS00469">
    <property type="entry name" value="NDPK"/>
    <property type="match status" value="1"/>
</dbReference>
<comment type="subcellular location">
    <subcellularLocation>
        <location evidence="1">Cell projection</location>
        <location evidence="1">Cilium</location>
    </subcellularLocation>
</comment>
<dbReference type="InterPro" id="IPR036850">
    <property type="entry name" value="NDK-like_dom_sf"/>
</dbReference>
<dbReference type="SUPFAM" id="SSF54919">
    <property type="entry name" value="Nucleoside diphosphate kinase, NDK"/>
    <property type="match status" value="1"/>
</dbReference>
<evidence type="ECO:0000259" key="11">
    <source>
        <dbReference type="SMART" id="SM00562"/>
    </source>
</evidence>
<dbReference type="Gene3D" id="1.20.890.10">
    <property type="entry name" value="cAMP-dependent protein kinase regulatory subunit, dimerization-anchoring domain"/>
    <property type="match status" value="1"/>
</dbReference>
<dbReference type="EMBL" id="CAXKWB010125624">
    <property type="protein sequence ID" value="CAL4239386.1"/>
    <property type="molecule type" value="Genomic_DNA"/>
</dbReference>
<evidence type="ECO:0000256" key="2">
    <source>
        <dbReference type="ARBA" id="ARBA00008142"/>
    </source>
</evidence>
<dbReference type="InterPro" id="IPR007858">
    <property type="entry name" value="Dpy-30_motif"/>
</dbReference>
<evidence type="ECO:0000256" key="3">
    <source>
        <dbReference type="ARBA" id="ARBA00022473"/>
    </source>
</evidence>
<dbReference type="PROSITE" id="PS51374">
    <property type="entry name" value="NDPK_LIKE"/>
    <property type="match status" value="1"/>
</dbReference>
<evidence type="ECO:0000313" key="12">
    <source>
        <dbReference type="EMBL" id="CAL4239386.1"/>
    </source>
</evidence>
<evidence type="ECO:0000256" key="9">
    <source>
        <dbReference type="PROSITE-ProRule" id="PRU00706"/>
    </source>
</evidence>
<dbReference type="GO" id="GO:0005929">
    <property type="term" value="C:cilium"/>
    <property type="evidence" value="ECO:0007669"/>
    <property type="project" value="UniProtKB-SubCell"/>
</dbReference>
<evidence type="ECO:0000313" key="13">
    <source>
        <dbReference type="Proteomes" id="UP001497623"/>
    </source>
</evidence>
<evidence type="ECO:0000256" key="4">
    <source>
        <dbReference type="ARBA" id="ARBA00022801"/>
    </source>
</evidence>
<keyword evidence="3" id="KW-0217">Developmental protein</keyword>
<sequence>MGMKVVRKILTIRKPDHIGRLIECLRLILGTCFEKNRRREVPGTENFYSSRRRKSFKKNMKYIRNISEYILALIFNVDAEKSEESIAAWRKALGPTKVSEARKEQPESLRAKFGDPHNDSHNALHGSDSPQSAEREIKFFFPNLTLESVLTGEVAKEYLSHAVSPTLVEGLTQLAKIRPEDPIIWLADWLLVNNPNKPLTD</sequence>
<reference evidence="12 13" key="1">
    <citation type="submission" date="2024-05" db="EMBL/GenBank/DDBJ databases">
        <authorList>
            <person name="Wallberg A."/>
        </authorList>
    </citation>
    <scope>NUCLEOTIDE SEQUENCE [LARGE SCALE GENOMIC DNA]</scope>
</reference>
<gene>
    <name evidence="12" type="ORF">MNOR_LOCUS40535</name>
</gene>
<dbReference type="GO" id="GO:0003341">
    <property type="term" value="P:cilium movement"/>
    <property type="evidence" value="ECO:0007669"/>
    <property type="project" value="TreeGrafter"/>
</dbReference>
<dbReference type="AlphaFoldDB" id="A0AAV2SQQ0"/>
<evidence type="ECO:0000256" key="5">
    <source>
        <dbReference type="ARBA" id="ARBA00023080"/>
    </source>
</evidence>
<accession>A0AAV2SQQ0</accession>
<keyword evidence="4" id="KW-0378">Hydrolase</keyword>
<organism evidence="12 13">
    <name type="scientific">Meganyctiphanes norvegica</name>
    <name type="common">Northern krill</name>
    <name type="synonym">Thysanopoda norvegica</name>
    <dbReference type="NCBI Taxonomy" id="48144"/>
    <lineage>
        <taxon>Eukaryota</taxon>
        <taxon>Metazoa</taxon>
        <taxon>Ecdysozoa</taxon>
        <taxon>Arthropoda</taxon>
        <taxon>Crustacea</taxon>
        <taxon>Multicrustacea</taxon>
        <taxon>Malacostraca</taxon>
        <taxon>Eumalacostraca</taxon>
        <taxon>Eucarida</taxon>
        <taxon>Euphausiacea</taxon>
        <taxon>Euphausiidae</taxon>
        <taxon>Meganyctiphanes</taxon>
    </lineage>
</organism>
<feature type="region of interest" description="Disordered" evidence="10">
    <location>
        <begin position="97"/>
        <end position="130"/>
    </location>
</feature>
<evidence type="ECO:0000256" key="7">
    <source>
        <dbReference type="ARBA" id="ARBA00072632"/>
    </source>
</evidence>
<dbReference type="SMART" id="SM00562">
    <property type="entry name" value="NDK"/>
    <property type="match status" value="1"/>
</dbReference>
<dbReference type="CDD" id="cd22970">
    <property type="entry name" value="DD_NDKH5-like"/>
    <property type="match status" value="1"/>
</dbReference>
<evidence type="ECO:0000256" key="8">
    <source>
        <dbReference type="ARBA" id="ARBA00080200"/>
    </source>
</evidence>
<feature type="compositionally biased region" description="Basic and acidic residues" evidence="10">
    <location>
        <begin position="99"/>
        <end position="122"/>
    </location>
</feature>
<dbReference type="PANTHER" id="PTHR46161:SF1">
    <property type="entry name" value="NUCLEOSIDE DIPHOSPHATE KINASE HOMOLOG 5"/>
    <property type="match status" value="1"/>
</dbReference>
<dbReference type="FunFam" id="1.20.890.10:FF:000008">
    <property type="entry name" value="Nucleoside diphosphate kinase homolog 5"/>
    <property type="match status" value="1"/>
</dbReference>
<comment type="caution">
    <text evidence="12">The sequence shown here is derived from an EMBL/GenBank/DDBJ whole genome shotgun (WGS) entry which is preliminary data.</text>
</comment>
<keyword evidence="13" id="KW-1185">Reference proteome</keyword>
<evidence type="ECO:0000256" key="10">
    <source>
        <dbReference type="SAM" id="MobiDB-lite"/>
    </source>
</evidence>
<dbReference type="Proteomes" id="UP001497623">
    <property type="component" value="Unassembled WGS sequence"/>
</dbReference>
<proteinExistence type="inferred from homology"/>
<keyword evidence="6" id="KW-0966">Cell projection</keyword>
<feature type="non-terminal residue" evidence="12">
    <location>
        <position position="201"/>
    </location>
</feature>
<comment type="caution">
    <text evidence="9">Lacks conserved residue(s) required for the propagation of feature annotation.</text>
</comment>
<protein>
    <recommendedName>
        <fullName evidence="7">Nucleoside diphosphate kinase homolog 5</fullName>
    </recommendedName>
    <alternativeName>
        <fullName evidence="8">3'-5' exonuclease NME5</fullName>
    </alternativeName>
</protein>
<feature type="domain" description="Nucleoside diphosphate kinase-like" evidence="11">
    <location>
        <begin position="6"/>
        <end position="148"/>
    </location>
</feature>
<dbReference type="GO" id="GO:1902176">
    <property type="term" value="P:negative regulation of oxidative stress-induced intrinsic apoptotic signaling pathway"/>
    <property type="evidence" value="ECO:0007669"/>
    <property type="project" value="TreeGrafter"/>
</dbReference>
<dbReference type="PANTHER" id="PTHR46161">
    <property type="entry name" value="NUCLEOSIDE DIPHOSPHATE KINASE"/>
    <property type="match status" value="1"/>
</dbReference>
<dbReference type="GO" id="GO:0009117">
    <property type="term" value="P:nucleotide metabolic process"/>
    <property type="evidence" value="ECO:0007669"/>
    <property type="project" value="UniProtKB-KW"/>
</dbReference>
<dbReference type="Pfam" id="PF05186">
    <property type="entry name" value="Dpy-30"/>
    <property type="match status" value="1"/>
</dbReference>